<protein>
    <submittedName>
        <fullName evidence="5">DNA-binding transcriptional regulator, MarR family</fullName>
    </submittedName>
</protein>
<dbReference type="PROSITE" id="PS50995">
    <property type="entry name" value="HTH_MARR_2"/>
    <property type="match status" value="1"/>
</dbReference>
<dbReference type="PANTHER" id="PTHR33164">
    <property type="entry name" value="TRANSCRIPTIONAL REGULATOR, MARR FAMILY"/>
    <property type="match status" value="1"/>
</dbReference>
<dbReference type="EMBL" id="FAOZ01000011">
    <property type="protein sequence ID" value="CUU57252.1"/>
    <property type="molecule type" value="Genomic_DNA"/>
</dbReference>
<dbReference type="PRINTS" id="PR00598">
    <property type="entry name" value="HTHMARR"/>
</dbReference>
<dbReference type="GO" id="GO:0003677">
    <property type="term" value="F:DNA binding"/>
    <property type="evidence" value="ECO:0007669"/>
    <property type="project" value="UniProtKB-KW"/>
</dbReference>
<evidence type="ECO:0000256" key="3">
    <source>
        <dbReference type="ARBA" id="ARBA00023163"/>
    </source>
</evidence>
<dbReference type="PROSITE" id="PS01117">
    <property type="entry name" value="HTH_MARR_1"/>
    <property type="match status" value="1"/>
</dbReference>
<feature type="domain" description="HTH marR-type" evidence="4">
    <location>
        <begin position="7"/>
        <end position="140"/>
    </location>
</feature>
<name>A0A0S4QPL7_9ACTN</name>
<dbReference type="Pfam" id="PF01047">
    <property type="entry name" value="MarR"/>
    <property type="match status" value="1"/>
</dbReference>
<dbReference type="InterPro" id="IPR036388">
    <property type="entry name" value="WH-like_DNA-bd_sf"/>
</dbReference>
<dbReference type="GO" id="GO:0003700">
    <property type="term" value="F:DNA-binding transcription factor activity"/>
    <property type="evidence" value="ECO:0007669"/>
    <property type="project" value="InterPro"/>
</dbReference>
<dbReference type="InterPro" id="IPR039422">
    <property type="entry name" value="MarR/SlyA-like"/>
</dbReference>
<keyword evidence="1" id="KW-0805">Transcription regulation</keyword>
<evidence type="ECO:0000259" key="4">
    <source>
        <dbReference type="PROSITE" id="PS50995"/>
    </source>
</evidence>
<dbReference type="InterPro" id="IPR036390">
    <property type="entry name" value="WH_DNA-bd_sf"/>
</dbReference>
<dbReference type="InterPro" id="IPR000835">
    <property type="entry name" value="HTH_MarR-typ"/>
</dbReference>
<dbReference type="SUPFAM" id="SSF46785">
    <property type="entry name" value="Winged helix' DNA-binding domain"/>
    <property type="match status" value="1"/>
</dbReference>
<reference evidence="6" key="1">
    <citation type="submission" date="2015-11" db="EMBL/GenBank/DDBJ databases">
        <authorList>
            <person name="Varghese N."/>
        </authorList>
    </citation>
    <scope>NUCLEOTIDE SEQUENCE [LARGE SCALE GENOMIC DNA]</scope>
    <source>
        <strain evidence="6">DSM 45899</strain>
    </source>
</reference>
<keyword evidence="6" id="KW-1185">Reference proteome</keyword>
<evidence type="ECO:0000256" key="1">
    <source>
        <dbReference type="ARBA" id="ARBA00023015"/>
    </source>
</evidence>
<dbReference type="SMART" id="SM00347">
    <property type="entry name" value="HTH_MARR"/>
    <property type="match status" value="1"/>
</dbReference>
<keyword evidence="3" id="KW-0804">Transcription</keyword>
<evidence type="ECO:0000313" key="6">
    <source>
        <dbReference type="Proteomes" id="UP000198802"/>
    </source>
</evidence>
<evidence type="ECO:0000256" key="2">
    <source>
        <dbReference type="ARBA" id="ARBA00023125"/>
    </source>
</evidence>
<dbReference type="Proteomes" id="UP000198802">
    <property type="component" value="Unassembled WGS sequence"/>
</dbReference>
<keyword evidence="2 5" id="KW-0238">DNA-binding</keyword>
<evidence type="ECO:0000313" key="5">
    <source>
        <dbReference type="EMBL" id="CUU57252.1"/>
    </source>
</evidence>
<accession>A0A0S4QPL7</accession>
<proteinExistence type="predicted"/>
<dbReference type="PANTHER" id="PTHR33164:SF43">
    <property type="entry name" value="HTH-TYPE TRANSCRIPTIONAL REPRESSOR YETL"/>
    <property type="match status" value="1"/>
</dbReference>
<dbReference type="GO" id="GO:0006950">
    <property type="term" value="P:response to stress"/>
    <property type="evidence" value="ECO:0007669"/>
    <property type="project" value="TreeGrafter"/>
</dbReference>
<dbReference type="Gene3D" id="1.10.10.10">
    <property type="entry name" value="Winged helix-like DNA-binding domain superfamily/Winged helix DNA-binding domain"/>
    <property type="match status" value="1"/>
</dbReference>
<sequence>MPPPDTGDPVIDLVLAVGHQVRRAVNEALRTGAGLTLARLKVLRLVADRGPVRPRDLAQAVAVAPRTMTETVDGLEADGLVCRRVDPTDRRAILLELTPLGRATLDRAQTHASGAVAHFTGALSADERATLGRLLRLLLDNASAGNTRPLP</sequence>
<dbReference type="InterPro" id="IPR023187">
    <property type="entry name" value="Tscrpt_reg_MarR-type_CS"/>
</dbReference>
<gene>
    <name evidence="5" type="ORF">Ga0074812_11188</name>
</gene>
<dbReference type="RefSeq" id="WP_091278392.1">
    <property type="nucleotide sequence ID" value="NZ_FAOZ01000011.1"/>
</dbReference>
<organism evidence="5 6">
    <name type="scientific">Parafrankia irregularis</name>
    <dbReference type="NCBI Taxonomy" id="795642"/>
    <lineage>
        <taxon>Bacteria</taxon>
        <taxon>Bacillati</taxon>
        <taxon>Actinomycetota</taxon>
        <taxon>Actinomycetes</taxon>
        <taxon>Frankiales</taxon>
        <taxon>Frankiaceae</taxon>
        <taxon>Parafrankia</taxon>
    </lineage>
</organism>
<dbReference type="AlphaFoldDB" id="A0A0S4QPL7"/>